<feature type="region of interest" description="Disordered" evidence="6">
    <location>
        <begin position="328"/>
        <end position="349"/>
    </location>
</feature>
<dbReference type="Proteomes" id="UP001311799">
    <property type="component" value="Unassembled WGS sequence"/>
</dbReference>
<name>A0AAV9XXI8_9CRYT</name>
<evidence type="ECO:0000256" key="8">
    <source>
        <dbReference type="SAM" id="SignalP"/>
    </source>
</evidence>
<feature type="transmembrane region" description="Helical" evidence="7">
    <location>
        <begin position="912"/>
        <end position="934"/>
    </location>
</feature>
<keyword evidence="2" id="KW-0813">Transport</keyword>
<evidence type="ECO:0000256" key="4">
    <source>
        <dbReference type="ARBA" id="ARBA00022989"/>
    </source>
</evidence>
<feature type="transmembrane region" description="Helical" evidence="7">
    <location>
        <begin position="954"/>
        <end position="975"/>
    </location>
</feature>
<dbReference type="GO" id="GO:0008324">
    <property type="term" value="F:monoatomic cation transmembrane transporter activity"/>
    <property type="evidence" value="ECO:0007669"/>
    <property type="project" value="TreeGrafter"/>
</dbReference>
<dbReference type="InterPro" id="IPR044880">
    <property type="entry name" value="NCX_ion-bd_dom_sf"/>
</dbReference>
<feature type="compositionally biased region" description="Polar residues" evidence="6">
    <location>
        <begin position="793"/>
        <end position="808"/>
    </location>
</feature>
<dbReference type="EMBL" id="JAWDEY010000013">
    <property type="protein sequence ID" value="KAK6589337.1"/>
    <property type="molecule type" value="Genomic_DNA"/>
</dbReference>
<dbReference type="InterPro" id="IPR004837">
    <property type="entry name" value="NaCa_Exmemb"/>
</dbReference>
<dbReference type="PANTHER" id="PTHR12266:SF0">
    <property type="entry name" value="MITOCHONDRIAL SODIUM_CALCIUM EXCHANGER PROTEIN"/>
    <property type="match status" value="1"/>
</dbReference>
<feature type="region of interest" description="Disordered" evidence="6">
    <location>
        <begin position="793"/>
        <end position="820"/>
    </location>
</feature>
<dbReference type="PROSITE" id="PS51257">
    <property type="entry name" value="PROKAR_LIPOPROTEIN"/>
    <property type="match status" value="1"/>
</dbReference>
<feature type="domain" description="Sodium/calcium exchanger membrane region" evidence="9">
    <location>
        <begin position="849"/>
        <end position="998"/>
    </location>
</feature>
<dbReference type="Pfam" id="PF01699">
    <property type="entry name" value="Na_Ca_ex"/>
    <property type="match status" value="2"/>
</dbReference>
<evidence type="ECO:0000256" key="3">
    <source>
        <dbReference type="ARBA" id="ARBA00022692"/>
    </source>
</evidence>
<evidence type="ECO:0000259" key="9">
    <source>
        <dbReference type="Pfam" id="PF01699"/>
    </source>
</evidence>
<feature type="transmembrane region" description="Helical" evidence="7">
    <location>
        <begin position="185"/>
        <end position="203"/>
    </location>
</feature>
<dbReference type="Gene3D" id="1.20.1420.30">
    <property type="entry name" value="NCX, central ion-binding region"/>
    <property type="match status" value="2"/>
</dbReference>
<dbReference type="SUPFAM" id="SSF103473">
    <property type="entry name" value="MFS general substrate transporter"/>
    <property type="match status" value="1"/>
</dbReference>
<feature type="region of interest" description="Disordered" evidence="6">
    <location>
        <begin position="752"/>
        <end position="773"/>
    </location>
</feature>
<feature type="transmembrane region" description="Helical" evidence="7">
    <location>
        <begin position="842"/>
        <end position="862"/>
    </location>
</feature>
<accession>A0AAV9XXI8</accession>
<feature type="transmembrane region" description="Helical" evidence="7">
    <location>
        <begin position="711"/>
        <end position="734"/>
    </location>
</feature>
<feature type="signal peptide" evidence="8">
    <location>
        <begin position="1"/>
        <end position="27"/>
    </location>
</feature>
<keyword evidence="11" id="KW-1185">Reference proteome</keyword>
<evidence type="ECO:0000256" key="1">
    <source>
        <dbReference type="ARBA" id="ARBA00004141"/>
    </source>
</evidence>
<feature type="compositionally biased region" description="Basic and acidic residues" evidence="6">
    <location>
        <begin position="761"/>
        <end position="770"/>
    </location>
</feature>
<keyword evidence="5 7" id="KW-0472">Membrane</keyword>
<organism evidence="10 11">
    <name type="scientific">Cryptosporidium xiaoi</name>
    <dbReference type="NCBI Taxonomy" id="659607"/>
    <lineage>
        <taxon>Eukaryota</taxon>
        <taxon>Sar</taxon>
        <taxon>Alveolata</taxon>
        <taxon>Apicomplexa</taxon>
        <taxon>Conoidasida</taxon>
        <taxon>Coccidia</taxon>
        <taxon>Eucoccidiorida</taxon>
        <taxon>Eimeriorina</taxon>
        <taxon>Cryptosporidiidae</taxon>
        <taxon>Cryptosporidium</taxon>
    </lineage>
</organism>
<keyword evidence="8" id="KW-0732">Signal</keyword>
<feature type="domain" description="Sodium/calcium exchanger membrane region" evidence="9">
    <location>
        <begin position="114"/>
        <end position="262"/>
    </location>
</feature>
<gene>
    <name evidence="10" type="ORF">RS030_213326</name>
</gene>
<evidence type="ECO:0000313" key="10">
    <source>
        <dbReference type="EMBL" id="KAK6589337.1"/>
    </source>
</evidence>
<feature type="transmembrane region" description="Helical" evidence="7">
    <location>
        <begin position="106"/>
        <end position="131"/>
    </location>
</feature>
<feature type="transmembrane region" description="Helical" evidence="7">
    <location>
        <begin position="249"/>
        <end position="265"/>
    </location>
</feature>
<comment type="subcellular location">
    <subcellularLocation>
        <location evidence="1">Membrane</location>
        <topology evidence="1">Multi-pass membrane protein</topology>
    </subcellularLocation>
</comment>
<protein>
    <submittedName>
        <fullName evidence="10">Sodium calcium cation exchanger having 12 transmembrane domains and signal peptide</fullName>
    </submittedName>
</protein>
<feature type="chain" id="PRO_5043429606" evidence="8">
    <location>
        <begin position="28"/>
        <end position="1003"/>
    </location>
</feature>
<feature type="region of interest" description="Disordered" evidence="6">
    <location>
        <begin position="402"/>
        <end position="433"/>
    </location>
</feature>
<comment type="caution">
    <text evidence="10">The sequence shown here is derived from an EMBL/GenBank/DDBJ whole genome shotgun (WGS) entry which is preliminary data.</text>
</comment>
<feature type="transmembrane region" description="Helical" evidence="7">
    <location>
        <begin position="224"/>
        <end position="243"/>
    </location>
</feature>
<sequence>MKNKTSYSRKTLLLITLLCLIIISGCSRPALDEYESLSSCSIDEQGSDLAGFDQSHWSGIFEEQTTLIPYSRLFYNYVFEPVIEEKRKEGSKSFPFSIIGIFFNKIVFAMCLLAWSCILFIACGTVADTYISSLMIKLAECLNLSDTFTGSTLLAFSNAASDVILGIVSVSIGEKDAIDVFLGDVIGACLFIILVVFGCVMVFSKSGTNSSYINIPVFNHLRDTMALTIGLIQLLIINHLGYISPKMSFIPLIAYCCYVLLLQWSEKSTSCSMPLSLTIRDEYIGHIYEHVINSKEGNESSEFSLRSSNVTDIRSILYNTTTNVPSIPFTPPDSLNGNRDNSEKFDSNANDLEIPPIKLSFLSSEEDKLKSVSREGTMNKELYWDRIGSKSRSIKKALLLLTPSHSPSPSNANDEVSGRVLTPNSSNSLHNNSIRCDSTLLQDSSEKGALIPGKIGNASRGQRQMLPFQREKLFNNTLEPPPQWNIHRSKSPASFAANSRNIVSPASYSALTTNNSPIDQSGKNVMRSHSRDGVLNSSFRSNSHSELVLVSDDYAVRLSRDLSMSEVVYQTESLYNSLLPPPAHRENVMKLQKRGRMMTRESRTRYIIETSQSFSYRQISGNNLIENVNVPSAEEGEHRSRLSYWSDFEALKEDIFGLLNFIRQLLMTPIMFVLYLTVPSPSLRRSVQIMQPLFIILAVGFEKQMYKNYPLFYLLALLSASILSLILFVIYTCIIPPDDYNSEDCISEAENRSQVPINTHNNHDVSKTQGDDTANDLNNPAMIPKPIVYTYNASSNSENSPNKNQQNFDAREAKDGRLGSSTSKKFVDIDISSDKRLFLKNFLMYCNMLFGIIMSIYWNGVLVNELVECIRVIGLTLGIKPAILGLTIVAMGNSIADLFANVAVSRAGHAHMGLAGCYGACVFLLLFGFGSSVFVRTIQLGFSKDIHLHFESQIITATYQLLYFLPFSALVVVLSKGRVHKVWGLIFILYFIIGMAFILNGII</sequence>
<dbReference type="AlphaFoldDB" id="A0AAV9XXI8"/>
<proteinExistence type="predicted"/>
<evidence type="ECO:0000256" key="7">
    <source>
        <dbReference type="SAM" id="Phobius"/>
    </source>
</evidence>
<keyword evidence="3 7" id="KW-0812">Transmembrane</keyword>
<feature type="compositionally biased region" description="Polar residues" evidence="6">
    <location>
        <begin position="422"/>
        <end position="433"/>
    </location>
</feature>
<feature type="transmembrane region" description="Helical" evidence="7">
    <location>
        <begin position="982"/>
        <end position="1002"/>
    </location>
</feature>
<dbReference type="PANTHER" id="PTHR12266">
    <property type="entry name" value="NA+/CA2+ K+ INDEPENDENT EXCHANGER"/>
    <property type="match status" value="1"/>
</dbReference>
<feature type="transmembrane region" description="Helical" evidence="7">
    <location>
        <begin position="882"/>
        <end position="900"/>
    </location>
</feature>
<dbReference type="InterPro" id="IPR051359">
    <property type="entry name" value="CaCA_antiporter"/>
</dbReference>
<keyword evidence="4 7" id="KW-1133">Transmembrane helix</keyword>
<evidence type="ECO:0000256" key="6">
    <source>
        <dbReference type="SAM" id="MobiDB-lite"/>
    </source>
</evidence>
<dbReference type="GO" id="GO:0016020">
    <property type="term" value="C:membrane"/>
    <property type="evidence" value="ECO:0007669"/>
    <property type="project" value="UniProtKB-SubCell"/>
</dbReference>
<evidence type="ECO:0000256" key="2">
    <source>
        <dbReference type="ARBA" id="ARBA00022448"/>
    </source>
</evidence>
<evidence type="ECO:0000256" key="5">
    <source>
        <dbReference type="ARBA" id="ARBA00023136"/>
    </source>
</evidence>
<reference evidence="10 11" key="1">
    <citation type="submission" date="2023-10" db="EMBL/GenBank/DDBJ databases">
        <title>Comparative genomics analysis reveals potential genetic determinants of host preference in Cryptosporidium xiaoi.</title>
        <authorList>
            <person name="Xiao L."/>
            <person name="Li J."/>
        </authorList>
    </citation>
    <scope>NUCLEOTIDE SEQUENCE [LARGE SCALE GENOMIC DNA]</scope>
    <source>
        <strain evidence="10 11">52996</strain>
    </source>
</reference>
<dbReference type="InterPro" id="IPR036259">
    <property type="entry name" value="MFS_trans_sf"/>
</dbReference>
<evidence type="ECO:0000313" key="11">
    <source>
        <dbReference type="Proteomes" id="UP001311799"/>
    </source>
</evidence>